<proteinExistence type="inferred from homology"/>
<comment type="subcellular location">
    <subcellularLocation>
        <location evidence="2">Nucleus</location>
    </subcellularLocation>
</comment>
<dbReference type="GO" id="GO:0031491">
    <property type="term" value="F:nucleosome binding"/>
    <property type="evidence" value="ECO:0007669"/>
    <property type="project" value="TreeGrafter"/>
</dbReference>
<evidence type="ECO:0000313" key="8">
    <source>
        <dbReference type="Proteomes" id="UP000326924"/>
    </source>
</evidence>
<gene>
    <name evidence="7" type="ORF">FN846DRAFT_968781</name>
</gene>
<dbReference type="FunCoup" id="A0A5J5EIV8">
    <property type="interactions" value="133"/>
</dbReference>
<reference evidence="7 8" key="1">
    <citation type="submission" date="2019-09" db="EMBL/GenBank/DDBJ databases">
        <title>Draft genome of the ectomycorrhizal ascomycete Sphaerosporella brunnea.</title>
        <authorList>
            <consortium name="DOE Joint Genome Institute"/>
            <person name="Benucci G.M."/>
            <person name="Marozzi G."/>
            <person name="Antonielli L."/>
            <person name="Sanchez S."/>
            <person name="Marco P."/>
            <person name="Wang X."/>
            <person name="Falini L.B."/>
            <person name="Barry K."/>
            <person name="Haridas S."/>
            <person name="Lipzen A."/>
            <person name="Labutti K."/>
            <person name="Grigoriev I.V."/>
            <person name="Murat C."/>
            <person name="Martin F."/>
            <person name="Albertini E."/>
            <person name="Donnini D."/>
            <person name="Bonito G."/>
        </authorList>
    </citation>
    <scope>NUCLEOTIDE SEQUENCE [LARGE SCALE GENOMIC DNA]</scope>
    <source>
        <strain evidence="7 8">Sb_GMNB300</strain>
    </source>
</reference>
<dbReference type="OrthoDB" id="77564at2759"/>
<feature type="compositionally biased region" description="Low complexity" evidence="6">
    <location>
        <begin position="338"/>
        <end position="347"/>
    </location>
</feature>
<feature type="compositionally biased region" description="Low complexity" evidence="6">
    <location>
        <begin position="1726"/>
        <end position="1737"/>
    </location>
</feature>
<dbReference type="InterPro" id="IPR011990">
    <property type="entry name" value="TPR-like_helical_dom_sf"/>
</dbReference>
<accession>A0A5J5EIV8</accession>
<evidence type="ECO:0000313" key="7">
    <source>
        <dbReference type="EMBL" id="KAA8895625.1"/>
    </source>
</evidence>
<comment type="similarity">
    <text evidence="3">Belongs to the HIR3 family.</text>
</comment>
<dbReference type="InterPro" id="IPR033053">
    <property type="entry name" value="Hir3/CABIN1"/>
</dbReference>
<feature type="region of interest" description="Disordered" evidence="6">
    <location>
        <begin position="1705"/>
        <end position="1767"/>
    </location>
</feature>
<comment type="caution">
    <text evidence="7">The sequence shown here is derived from an EMBL/GenBank/DDBJ whole genome shotgun (WGS) entry which is preliminary data.</text>
</comment>
<dbReference type="InParanoid" id="A0A5J5EIV8"/>
<dbReference type="EMBL" id="VXIS01000253">
    <property type="protein sequence ID" value="KAA8895625.1"/>
    <property type="molecule type" value="Genomic_DNA"/>
</dbReference>
<keyword evidence="5" id="KW-0539">Nucleus</keyword>
<dbReference type="GO" id="GO:0006325">
    <property type="term" value="P:chromatin organization"/>
    <property type="evidence" value="ECO:0007669"/>
    <property type="project" value="InterPro"/>
</dbReference>
<evidence type="ECO:0000256" key="6">
    <source>
        <dbReference type="SAM" id="MobiDB-lite"/>
    </source>
</evidence>
<protein>
    <recommendedName>
        <fullName evidence="4">Histone transcription regulator 3 homolog</fullName>
    </recommendedName>
</protein>
<dbReference type="GO" id="GO:0005634">
    <property type="term" value="C:nucleus"/>
    <property type="evidence" value="ECO:0007669"/>
    <property type="project" value="UniProtKB-SubCell"/>
</dbReference>
<dbReference type="PANTHER" id="PTHR15502">
    <property type="entry name" value="CALCINEURIN-BINDING PROTEIN CABIN 1-RELATED"/>
    <property type="match status" value="1"/>
</dbReference>
<evidence type="ECO:0000256" key="2">
    <source>
        <dbReference type="ARBA" id="ARBA00004123"/>
    </source>
</evidence>
<sequence length="1767" mass="199586">MASFTPLNVIPDSDSECEVDNTQEIQIEEALKLYQQALRLHTDRQWEEAQKAYDELFESEIFHLDVEEQVLGRTSNVASSLPLVHYLSFKNQGTFKLDRLKATISTEEKSDVQSAVTQALEWFATALDRDAGDVGLWRQSAQLAIVLSSARLARFTLESVLDHETVGVDASKDALSLVAGGNPNPEDHLALLQLRKILETIGDTLSLSSERFMSLEGKKLNKKFLKFLNPIPWLPVPSDEEQSPLSAMLEQFSERRNMINVSTRTWAAVGRAILDVLPGDDDDIEDIALPPHSGVLQIQLPYDSEENSRDTSPDQPSPEDAAKSENAPADDNEDVAMTDASVAVIVASDRRRSSSANRKRKSTSMGVDTSESGRSRLSKRQRDKKAADAAAAEAAASTPESKAKVRQDTQDEKLFNTVDDCFSSFGLSLGTASALKINFNPDAMYANDGEKSDLYLEDFKTILQTWDDDKGNVILYGDGIQSPAEAAQGMSFLDLEANIPNRPLLVADEGLRKWVKGINLRGLGASQATFEWLKTLCRRDVDSRNKKSKIQTLSSGTSSWTKHNWPDFLKTTVLAAADKCEAACFQYFKDVIEELETRSDLDNFTLEDYADVEFAETVLELYLDDLAATERNRSGSDNICDPELIVRRQRAKRWWYLVGDLMHHRPRDSDGQLEEDQLTLRYLWATSVIAGFSGELSREFRLECFEDLKTLLTDKPPIDLPNSGVMPEISAARAEREISKLKTVDFFSTIFAATSETNERSPEEVIDILEAVLDPGAVLPYDEEEERILHEIGRFLDGSSAMFKLHLWEKLRVAYEKVGDYPRVLSCTLKCIQVVMGELKSRTYVDSSQDHRLFVLLRSLRLVKSMMSSALTLAKDERNVAALSGQELTDAVGSILLLLRILHCYTFWESAVMKGEAKASDLHSYRLVVMKLRELLVQCWIMTYRLYASMLERGMGLEKDSSWMEGEKEEKLAGLLRDVHEELGARHYCKLANQQFLRLMFDELLRFNNPDYDSDFLQVIHCRFHLTLCADQWYFFDHKTIAEPLDKISAFRLVDFIMSQATKKKILQLQKSDLKTGLDKLVEVFGIPRAELSPPRIAHNYGVIESYLVTTLNPLRMFGCLKGELDISTVEISGERKQLASKGLFFLQGKISLFQMKHNKKIGSVRLEELEAALRYLKHDLACNPDSWETWYRLGQAYEVRLEDAQTWSAEFLNTRKQELVVFERMTILSYMMAVSQAIRYADDSPETRKTISELYTDFGYRIYSSSRPPMGHQCFLTEGYDRYFSGRDGQGMYLGSPHKEMSPENALRYALELFKRALDDGADNWKNHYMIGKCMAKLSTYREYEPEGTLQCFVDAIKLCPEKSNETIFEPHHKLISSTTKFVLQDRLSPEAACEILGSSRFSKGIEPVTTREDFILFATEVLKKIRAADKQKWHHRMTYRIARLRYEELQDVASARAEMGSLFSSKAAQLAIWKPEHERPGRHFVFGRDYTLFYTELLEETQDRQTLEALAKRVRRVIHGMFQHNEVWGTVFTKYINVLRAGIPYRLDDEVFRDLSFDEFTTYSQKLDSHCNGLKDSQSPALDHLREVFELRKLNGGLAKNPAIDDLLADSYAKLWQEQVPAIMEAENEKQHNPMSLKNMMFDAAPPPAPPPAAPASSGAIGCPAEAGKMDLDLPLRGKMTRVTRRELISKATNLCKEMNQQPNTIGATKSGSAVSNVEHNPASDDGYAAAASGAEMTTSMVSGDEGTGEGVADYSILPNITGRE</sequence>
<dbReference type="SUPFAM" id="SSF48452">
    <property type="entry name" value="TPR-like"/>
    <property type="match status" value="1"/>
</dbReference>
<dbReference type="Proteomes" id="UP000326924">
    <property type="component" value="Unassembled WGS sequence"/>
</dbReference>
<dbReference type="GO" id="GO:0000417">
    <property type="term" value="C:HIR complex"/>
    <property type="evidence" value="ECO:0007669"/>
    <property type="project" value="TreeGrafter"/>
</dbReference>
<name>A0A5J5EIV8_9PEZI</name>
<evidence type="ECO:0000256" key="1">
    <source>
        <dbReference type="ARBA" id="ARBA00002687"/>
    </source>
</evidence>
<keyword evidence="8" id="KW-1185">Reference proteome</keyword>
<evidence type="ECO:0000256" key="3">
    <source>
        <dbReference type="ARBA" id="ARBA00007335"/>
    </source>
</evidence>
<dbReference type="PANTHER" id="PTHR15502:SF7">
    <property type="entry name" value="CALCINEURIN-BINDING PROTEIN CABIN-1"/>
    <property type="match status" value="1"/>
</dbReference>
<feature type="region of interest" description="Disordered" evidence="6">
    <location>
        <begin position="303"/>
        <end position="386"/>
    </location>
</feature>
<feature type="compositionally biased region" description="Polar residues" evidence="6">
    <location>
        <begin position="1705"/>
        <end position="1721"/>
    </location>
</feature>
<dbReference type="Gene3D" id="1.25.40.10">
    <property type="entry name" value="Tetratricopeptide repeat domain"/>
    <property type="match status" value="1"/>
</dbReference>
<organism evidence="7 8">
    <name type="scientific">Sphaerosporella brunnea</name>
    <dbReference type="NCBI Taxonomy" id="1250544"/>
    <lineage>
        <taxon>Eukaryota</taxon>
        <taxon>Fungi</taxon>
        <taxon>Dikarya</taxon>
        <taxon>Ascomycota</taxon>
        <taxon>Pezizomycotina</taxon>
        <taxon>Pezizomycetes</taxon>
        <taxon>Pezizales</taxon>
        <taxon>Pyronemataceae</taxon>
        <taxon>Sphaerosporella</taxon>
    </lineage>
</organism>
<evidence type="ECO:0000256" key="5">
    <source>
        <dbReference type="ARBA" id="ARBA00023242"/>
    </source>
</evidence>
<comment type="function">
    <text evidence="1">Has a role in a nucleosome assembly pathway that is required for the integrity of heterochromatin and proper chromosome segregation.</text>
</comment>
<evidence type="ECO:0000256" key="4">
    <source>
        <dbReference type="ARBA" id="ARBA00014848"/>
    </source>
</evidence>